<keyword evidence="2" id="KW-1185">Reference proteome</keyword>
<dbReference type="InterPro" id="IPR036514">
    <property type="entry name" value="SGNH_hydro_sf"/>
</dbReference>
<dbReference type="PROSITE" id="PS51257">
    <property type="entry name" value="PROKAR_LIPOPROTEIN"/>
    <property type="match status" value="1"/>
</dbReference>
<dbReference type="SUPFAM" id="SSF52266">
    <property type="entry name" value="SGNH hydrolase"/>
    <property type="match status" value="1"/>
</dbReference>
<dbReference type="GO" id="GO:0016787">
    <property type="term" value="F:hydrolase activity"/>
    <property type="evidence" value="ECO:0007669"/>
    <property type="project" value="UniProtKB-KW"/>
</dbReference>
<sequence length="524" mass="53842">MKNIKYLSILLSLSLLIGCNEPEDVLEDFNALPEETVDLPALTAGSADFSTYVSLGNSLTAGFSDGTVFRAAQENSYPSIMAQQFALVGGGTFTQPLVNDNFGGLAAGGNRIAGPRLITTGGAPQPLESVIGPVTVTTDIVLNKPTGPFNNMGVSGANSFHLLDLGIPGSGYGDINGLGVYANPYFIRMASAPDATIIGDAMAQNPTFFSLWIGANDVLGYATSGGDGSITITDQTTFDLAYGALISSLTSGGAKGVIANVPNVESAPFFNTVPNNALVIDAATAGQLTGFFQAVAGIFTQVLIAQMVPPANAQQLASQYAITFEEGANRFLIDVPVTATNPLGFRQMTEEEKLLLPIDQGALAQGYGSVALTPEVLQVLGILQAGGTPTPEQGALVIGAVNGIDDGDALDSDELQAIRTATNGYNATISAAATANGLAFVDSFSITTQIATSGYSSNGFTITGGLVTGGGFGLDGIHGTSRGYALFANEFLKAIDVAYGSNFEASGNLVNLGDYPTNYSPLLQ</sequence>
<evidence type="ECO:0000313" key="1">
    <source>
        <dbReference type="EMBL" id="GAA4966354.1"/>
    </source>
</evidence>
<keyword evidence="1" id="KW-0378">Hydrolase</keyword>
<gene>
    <name evidence="1" type="ORF">GCM10023315_14500</name>
</gene>
<dbReference type="EMBL" id="BAABJK010000004">
    <property type="protein sequence ID" value="GAA4966354.1"/>
    <property type="molecule type" value="Genomic_DNA"/>
</dbReference>
<organism evidence="1 2">
    <name type="scientific">Algibacter aquimarinus</name>
    <dbReference type="NCBI Taxonomy" id="1136748"/>
    <lineage>
        <taxon>Bacteria</taxon>
        <taxon>Pseudomonadati</taxon>
        <taxon>Bacteroidota</taxon>
        <taxon>Flavobacteriia</taxon>
        <taxon>Flavobacteriales</taxon>
        <taxon>Flavobacteriaceae</taxon>
        <taxon>Algibacter</taxon>
    </lineage>
</organism>
<accession>A0ABP9HB74</accession>
<dbReference type="RefSeq" id="WP_345166388.1">
    <property type="nucleotide sequence ID" value="NZ_BAABJK010000004.1"/>
</dbReference>
<proteinExistence type="predicted"/>
<protein>
    <submittedName>
        <fullName evidence="1">SGNH/GDSL hydrolase family protein</fullName>
    </submittedName>
</protein>
<dbReference type="Proteomes" id="UP001501692">
    <property type="component" value="Unassembled WGS sequence"/>
</dbReference>
<comment type="caution">
    <text evidence="1">The sequence shown here is derived from an EMBL/GenBank/DDBJ whole genome shotgun (WGS) entry which is preliminary data.</text>
</comment>
<evidence type="ECO:0000313" key="2">
    <source>
        <dbReference type="Proteomes" id="UP001501692"/>
    </source>
</evidence>
<dbReference type="Gene3D" id="3.40.50.1110">
    <property type="entry name" value="SGNH hydrolase"/>
    <property type="match status" value="1"/>
</dbReference>
<name>A0ABP9HB74_9FLAO</name>
<reference evidence="2" key="1">
    <citation type="journal article" date="2019" name="Int. J. Syst. Evol. Microbiol.">
        <title>The Global Catalogue of Microorganisms (GCM) 10K type strain sequencing project: providing services to taxonomists for standard genome sequencing and annotation.</title>
        <authorList>
            <consortium name="The Broad Institute Genomics Platform"/>
            <consortium name="The Broad Institute Genome Sequencing Center for Infectious Disease"/>
            <person name="Wu L."/>
            <person name="Ma J."/>
        </authorList>
    </citation>
    <scope>NUCLEOTIDE SEQUENCE [LARGE SCALE GENOMIC DNA]</scope>
    <source>
        <strain evidence="2">JCM 18287</strain>
    </source>
</reference>